<feature type="transmembrane region" description="Helical" evidence="1">
    <location>
        <begin position="349"/>
        <end position="367"/>
    </location>
</feature>
<feature type="transmembrane region" description="Helical" evidence="1">
    <location>
        <begin position="532"/>
        <end position="556"/>
    </location>
</feature>
<feature type="transmembrane region" description="Helical" evidence="1">
    <location>
        <begin position="157"/>
        <end position="180"/>
    </location>
</feature>
<feature type="transmembrane region" description="Helical" evidence="1">
    <location>
        <begin position="125"/>
        <end position="145"/>
    </location>
</feature>
<accession>A0A5C5YX97</accession>
<feature type="transmembrane region" description="Helical" evidence="1">
    <location>
        <begin position="427"/>
        <end position="452"/>
    </location>
</feature>
<reference evidence="2 3" key="1">
    <citation type="submission" date="2019-02" db="EMBL/GenBank/DDBJ databases">
        <title>Deep-cultivation of Planctomycetes and their phenomic and genomic characterization uncovers novel biology.</title>
        <authorList>
            <person name="Wiegand S."/>
            <person name="Jogler M."/>
            <person name="Boedeker C."/>
            <person name="Pinto D."/>
            <person name="Vollmers J."/>
            <person name="Rivas-Marin E."/>
            <person name="Kohn T."/>
            <person name="Peeters S.H."/>
            <person name="Heuer A."/>
            <person name="Rast P."/>
            <person name="Oberbeckmann S."/>
            <person name="Bunk B."/>
            <person name="Jeske O."/>
            <person name="Meyerdierks A."/>
            <person name="Storesund J.E."/>
            <person name="Kallscheuer N."/>
            <person name="Luecker S."/>
            <person name="Lage O.M."/>
            <person name="Pohl T."/>
            <person name="Merkel B.J."/>
            <person name="Hornburger P."/>
            <person name="Mueller R.-W."/>
            <person name="Bruemmer F."/>
            <person name="Labrenz M."/>
            <person name="Spormann A.M."/>
            <person name="Op Den Camp H."/>
            <person name="Overmann J."/>
            <person name="Amann R."/>
            <person name="Jetten M.S.M."/>
            <person name="Mascher T."/>
            <person name="Medema M.H."/>
            <person name="Devos D.P."/>
            <person name="Kaster A.-K."/>
            <person name="Ovreas L."/>
            <person name="Rohde M."/>
            <person name="Galperin M.Y."/>
            <person name="Jogler C."/>
        </authorList>
    </citation>
    <scope>NUCLEOTIDE SEQUENCE [LARGE SCALE GENOMIC DNA]</scope>
    <source>
        <strain evidence="2 3">CA13</strain>
    </source>
</reference>
<keyword evidence="3" id="KW-1185">Reference proteome</keyword>
<organism evidence="2 3">
    <name type="scientific">Novipirellula herctigrandis</name>
    <dbReference type="NCBI Taxonomy" id="2527986"/>
    <lineage>
        <taxon>Bacteria</taxon>
        <taxon>Pseudomonadati</taxon>
        <taxon>Planctomycetota</taxon>
        <taxon>Planctomycetia</taxon>
        <taxon>Pirellulales</taxon>
        <taxon>Pirellulaceae</taxon>
        <taxon>Novipirellula</taxon>
    </lineage>
</organism>
<keyword evidence="1" id="KW-0812">Transmembrane</keyword>
<dbReference type="Proteomes" id="UP000315010">
    <property type="component" value="Unassembled WGS sequence"/>
</dbReference>
<evidence type="ECO:0000256" key="1">
    <source>
        <dbReference type="SAM" id="Phobius"/>
    </source>
</evidence>
<feature type="transmembrane region" description="Helical" evidence="1">
    <location>
        <begin position="464"/>
        <end position="487"/>
    </location>
</feature>
<dbReference type="RefSeq" id="WP_146394632.1">
    <property type="nucleotide sequence ID" value="NZ_SJPJ01000001.1"/>
</dbReference>
<feature type="transmembrane region" description="Helical" evidence="1">
    <location>
        <begin position="186"/>
        <end position="207"/>
    </location>
</feature>
<keyword evidence="1" id="KW-0472">Membrane</keyword>
<feature type="transmembrane region" description="Helical" evidence="1">
    <location>
        <begin position="292"/>
        <end position="313"/>
    </location>
</feature>
<dbReference type="EMBL" id="SJPJ01000001">
    <property type="protein sequence ID" value="TWT79406.1"/>
    <property type="molecule type" value="Genomic_DNA"/>
</dbReference>
<feature type="transmembrane region" description="Helical" evidence="1">
    <location>
        <begin position="394"/>
        <end position="415"/>
    </location>
</feature>
<feature type="transmembrane region" description="Helical" evidence="1">
    <location>
        <begin position="44"/>
        <end position="66"/>
    </location>
</feature>
<comment type="caution">
    <text evidence="2">The sequence shown here is derived from an EMBL/GenBank/DDBJ whole genome shotgun (WGS) entry which is preliminary data.</text>
</comment>
<dbReference type="OrthoDB" id="247969at2"/>
<evidence type="ECO:0000313" key="2">
    <source>
        <dbReference type="EMBL" id="TWT79406.1"/>
    </source>
</evidence>
<dbReference type="AlphaFoldDB" id="A0A5C5YX97"/>
<feature type="transmembrane region" description="Helical" evidence="1">
    <location>
        <begin position="508"/>
        <end position="526"/>
    </location>
</feature>
<protein>
    <submittedName>
        <fullName evidence="2">Uncharacterized protein</fullName>
    </submittedName>
</protein>
<keyword evidence="1" id="KW-1133">Transmembrane helix</keyword>
<feature type="transmembrane region" description="Helical" evidence="1">
    <location>
        <begin position="269"/>
        <end position="286"/>
    </location>
</feature>
<name>A0A5C5YX97_9BACT</name>
<gene>
    <name evidence="2" type="ORF">CA13_08060</name>
</gene>
<sequence>MSDNLALLRFAWTRHRLPIVVFAVMLAITECFVLSLPIRSREPSTFASFLLLITFLPAFLWGVIAFDFVHMNDLASSETGYSHFLLRMPIAEWKLAAIPIVMKTLWVGLLWWLVCLIAWKHDGLIMPMSILFVSIVATGVWVSAIAWRPFRAGWHRFVAFAVLAPIASLAVAGTGIHSATSPLTTFLILLIIVGEILFLVIGIVFAVRAIHVARSNVVGKIPSTSFPIGKRFWQWLDQDFDDQCSRHEHRTATNALRWHDLKRSRGNRVRVLFFLVVPTILLFSMLDSPPGVSLFLGCFMLFVFANSGIYMLIEPTSHTETTTLPPYLAASPLSSEEIASTRLGETLSISLRFMLMSFLYFVIWLGFETHREAWHRWATDLSTMPTVDGLPLASGIRVTVVAMVALVTFFLGRNLAHLWVTLAGRTWIAIGVIGTLLACMFAATFAVSTWFFKQREWEETLEAFYFGVSYIPSIIGLLMGVKAIGLTTSLGLAYRSNTTSIQWIQRTLLTWLVGCVVIGVVLFALIPDSRATLPMCLAFPVLVLPVARLLVLPIAVDQNRHR</sequence>
<proteinExistence type="predicted"/>
<evidence type="ECO:0000313" key="3">
    <source>
        <dbReference type="Proteomes" id="UP000315010"/>
    </source>
</evidence>
<feature type="transmembrane region" description="Helical" evidence="1">
    <location>
        <begin position="95"/>
        <end position="119"/>
    </location>
</feature>
<feature type="transmembrane region" description="Helical" evidence="1">
    <location>
        <begin position="17"/>
        <end position="38"/>
    </location>
</feature>